<keyword evidence="2" id="KW-1185">Reference proteome</keyword>
<proteinExistence type="predicted"/>
<evidence type="ECO:0000313" key="2">
    <source>
        <dbReference type="Proteomes" id="UP001460270"/>
    </source>
</evidence>
<dbReference type="Proteomes" id="UP001460270">
    <property type="component" value="Unassembled WGS sequence"/>
</dbReference>
<name>A0AAW0MML7_9GOBI</name>
<feature type="non-terminal residue" evidence="1">
    <location>
        <position position="1"/>
    </location>
</feature>
<dbReference type="EMBL" id="JBBPFD010000100">
    <property type="protein sequence ID" value="KAK7880421.1"/>
    <property type="molecule type" value="Genomic_DNA"/>
</dbReference>
<comment type="caution">
    <text evidence="1">The sequence shown here is derived from an EMBL/GenBank/DDBJ whole genome shotgun (WGS) entry which is preliminary data.</text>
</comment>
<organism evidence="1 2">
    <name type="scientific">Mugilogobius chulae</name>
    <name type="common">yellowstripe goby</name>
    <dbReference type="NCBI Taxonomy" id="88201"/>
    <lineage>
        <taxon>Eukaryota</taxon>
        <taxon>Metazoa</taxon>
        <taxon>Chordata</taxon>
        <taxon>Craniata</taxon>
        <taxon>Vertebrata</taxon>
        <taxon>Euteleostomi</taxon>
        <taxon>Actinopterygii</taxon>
        <taxon>Neopterygii</taxon>
        <taxon>Teleostei</taxon>
        <taxon>Neoteleostei</taxon>
        <taxon>Acanthomorphata</taxon>
        <taxon>Gobiaria</taxon>
        <taxon>Gobiiformes</taxon>
        <taxon>Gobioidei</taxon>
        <taxon>Gobiidae</taxon>
        <taxon>Gobionellinae</taxon>
        <taxon>Mugilogobius</taxon>
    </lineage>
</organism>
<accession>A0AAW0MML7</accession>
<sequence>QFLKQATSNLQMPRLHCTDMNHLFLSLAPNMRRTSHSGDVCTLLLLRSVCTALLYRITSTLSSCSASVWPALSVRTGQSAFQ</sequence>
<reference evidence="2" key="1">
    <citation type="submission" date="2024-04" db="EMBL/GenBank/DDBJ databases">
        <title>Salinicola lusitanus LLJ914,a marine bacterium isolated from the Okinawa Trough.</title>
        <authorList>
            <person name="Li J."/>
        </authorList>
    </citation>
    <scope>NUCLEOTIDE SEQUENCE [LARGE SCALE GENOMIC DNA]</scope>
</reference>
<protein>
    <submittedName>
        <fullName evidence="1">Uncharacterized protein</fullName>
    </submittedName>
</protein>
<dbReference type="AlphaFoldDB" id="A0AAW0MML7"/>
<gene>
    <name evidence="1" type="ORF">WMY93_032939</name>
</gene>
<evidence type="ECO:0000313" key="1">
    <source>
        <dbReference type="EMBL" id="KAK7880421.1"/>
    </source>
</evidence>